<dbReference type="InterPro" id="IPR050697">
    <property type="entry name" value="Adenylyl/Guanylyl_Cyclase_3/4"/>
</dbReference>
<protein>
    <recommendedName>
        <fullName evidence="1">Guanylate cyclase domain-containing protein</fullName>
    </recommendedName>
</protein>
<sequence>PVLHDDDPLQAVFTALSMLKSLKSFNRKQTLTGKPPFKIGIGLNTGEVIVGNIGSTQKLDYTCIGDTVNLASRLEGLTKLYRTPIIISEYTYNEAQSGIMAREIDSVRVKGKAKPVKIYQPYIEASPKIKDGYNIFNEAMHLYRNKSFKEALKLFHSSNEILEKDTPSSLYIDRCEELIHDQPEEDWDGVYTAKTK</sequence>
<dbReference type="GO" id="GO:0006171">
    <property type="term" value="P:cAMP biosynthetic process"/>
    <property type="evidence" value="ECO:0007669"/>
    <property type="project" value="TreeGrafter"/>
</dbReference>
<dbReference type="InterPro" id="IPR029787">
    <property type="entry name" value="Nucleotide_cyclase"/>
</dbReference>
<dbReference type="PANTHER" id="PTHR43081:SF1">
    <property type="entry name" value="ADENYLATE CYCLASE, TERMINAL-DIFFERENTIATION SPECIFIC"/>
    <property type="match status" value="1"/>
</dbReference>
<proteinExistence type="predicted"/>
<dbReference type="PROSITE" id="PS50125">
    <property type="entry name" value="GUANYLATE_CYCLASE_2"/>
    <property type="match status" value="1"/>
</dbReference>
<gene>
    <name evidence="2" type="ORF">S03H2_48202</name>
</gene>
<evidence type="ECO:0000259" key="1">
    <source>
        <dbReference type="PROSITE" id="PS50125"/>
    </source>
</evidence>
<dbReference type="SUPFAM" id="SSF55073">
    <property type="entry name" value="Nucleotide cyclase"/>
    <property type="match status" value="1"/>
</dbReference>
<comment type="caution">
    <text evidence="2">The sequence shown here is derived from an EMBL/GenBank/DDBJ whole genome shotgun (WGS) entry which is preliminary data.</text>
</comment>
<feature type="domain" description="Guanylate cyclase" evidence="1">
    <location>
        <begin position="15"/>
        <end position="75"/>
    </location>
</feature>
<accession>X1I0V4</accession>
<evidence type="ECO:0000313" key="2">
    <source>
        <dbReference type="EMBL" id="GAH62945.1"/>
    </source>
</evidence>
<organism evidence="2">
    <name type="scientific">marine sediment metagenome</name>
    <dbReference type="NCBI Taxonomy" id="412755"/>
    <lineage>
        <taxon>unclassified sequences</taxon>
        <taxon>metagenomes</taxon>
        <taxon>ecological metagenomes</taxon>
    </lineage>
</organism>
<dbReference type="AlphaFoldDB" id="X1I0V4"/>
<dbReference type="PANTHER" id="PTHR43081">
    <property type="entry name" value="ADENYLATE CYCLASE, TERMINAL-DIFFERENTIATION SPECIFIC-RELATED"/>
    <property type="match status" value="1"/>
</dbReference>
<dbReference type="InterPro" id="IPR001054">
    <property type="entry name" value="A/G_cyclase"/>
</dbReference>
<dbReference type="Gene3D" id="3.30.70.1230">
    <property type="entry name" value="Nucleotide cyclase"/>
    <property type="match status" value="1"/>
</dbReference>
<dbReference type="GO" id="GO:0035556">
    <property type="term" value="P:intracellular signal transduction"/>
    <property type="evidence" value="ECO:0007669"/>
    <property type="project" value="InterPro"/>
</dbReference>
<reference evidence="2" key="1">
    <citation type="journal article" date="2014" name="Front. Microbiol.">
        <title>High frequency of phylogenetically diverse reductive dehalogenase-homologous genes in deep subseafloor sedimentary metagenomes.</title>
        <authorList>
            <person name="Kawai M."/>
            <person name="Futagami T."/>
            <person name="Toyoda A."/>
            <person name="Takaki Y."/>
            <person name="Nishi S."/>
            <person name="Hori S."/>
            <person name="Arai W."/>
            <person name="Tsubouchi T."/>
            <person name="Morono Y."/>
            <person name="Uchiyama I."/>
            <person name="Ito T."/>
            <person name="Fujiyama A."/>
            <person name="Inagaki F."/>
            <person name="Takami H."/>
        </authorList>
    </citation>
    <scope>NUCLEOTIDE SEQUENCE</scope>
    <source>
        <strain evidence="2">Expedition CK06-06</strain>
    </source>
</reference>
<dbReference type="CDD" id="cd07302">
    <property type="entry name" value="CHD"/>
    <property type="match status" value="1"/>
</dbReference>
<name>X1I0V4_9ZZZZ</name>
<dbReference type="EMBL" id="BARU01030367">
    <property type="protein sequence ID" value="GAH62945.1"/>
    <property type="molecule type" value="Genomic_DNA"/>
</dbReference>
<dbReference type="Pfam" id="PF00211">
    <property type="entry name" value="Guanylate_cyc"/>
    <property type="match status" value="1"/>
</dbReference>
<feature type="non-terminal residue" evidence="2">
    <location>
        <position position="1"/>
    </location>
</feature>